<sequence length="257" mass="29404">MNLMKQANTTQDSSCQQCRESHPLDFDFSMAFQPIVHYPSKQIFGYEALVRGLNNEPAYTIISQLSEQNRYRFDQLCRVKAIALAAELKLPGMLSINFLPNAVYQPERCIRTTLEAAQKYQFPIQQIMFEFIETEQVTDTQHIKNIVAHYQQLGFKTAIDDFGAGYSNLNLLADFQTDIVKLDMALIRNIDSDAARQTILKHSLAMFKELKVTVLAEGIESREEMRFLNACGVELMQGYYFAKPGFQSLPQVDFSKL</sequence>
<accession>A0ABQ1HX38</accession>
<dbReference type="Pfam" id="PF00563">
    <property type="entry name" value="EAL"/>
    <property type="match status" value="1"/>
</dbReference>
<dbReference type="SUPFAM" id="SSF141868">
    <property type="entry name" value="EAL domain-like"/>
    <property type="match status" value="1"/>
</dbReference>
<dbReference type="PROSITE" id="PS50883">
    <property type="entry name" value="EAL"/>
    <property type="match status" value="1"/>
</dbReference>
<proteinExistence type="predicted"/>
<dbReference type="SMART" id="SM00052">
    <property type="entry name" value="EAL"/>
    <property type="match status" value="1"/>
</dbReference>
<gene>
    <name evidence="2" type="ORF">GCM10007414_04910</name>
</gene>
<evidence type="ECO:0000313" key="3">
    <source>
        <dbReference type="Proteomes" id="UP000651977"/>
    </source>
</evidence>
<organism evidence="2 3">
    <name type="scientific">Agarivorans gilvus</name>
    <dbReference type="NCBI Taxonomy" id="680279"/>
    <lineage>
        <taxon>Bacteria</taxon>
        <taxon>Pseudomonadati</taxon>
        <taxon>Pseudomonadota</taxon>
        <taxon>Gammaproteobacteria</taxon>
        <taxon>Alteromonadales</taxon>
        <taxon>Alteromonadaceae</taxon>
        <taxon>Agarivorans</taxon>
    </lineage>
</organism>
<name>A0ABQ1HX38_9ALTE</name>
<dbReference type="CDD" id="cd01948">
    <property type="entry name" value="EAL"/>
    <property type="match status" value="1"/>
</dbReference>
<dbReference type="Proteomes" id="UP000651977">
    <property type="component" value="Unassembled WGS sequence"/>
</dbReference>
<dbReference type="InterPro" id="IPR035919">
    <property type="entry name" value="EAL_sf"/>
</dbReference>
<protein>
    <submittedName>
        <fullName evidence="2">Diguanylate phosphodiesterase</fullName>
    </submittedName>
</protein>
<dbReference type="InterPro" id="IPR050706">
    <property type="entry name" value="Cyclic-di-GMP_PDE-like"/>
</dbReference>
<dbReference type="InterPro" id="IPR001633">
    <property type="entry name" value="EAL_dom"/>
</dbReference>
<dbReference type="EMBL" id="BMDY01000002">
    <property type="protein sequence ID" value="GGA95163.1"/>
    <property type="molecule type" value="Genomic_DNA"/>
</dbReference>
<comment type="caution">
    <text evidence="2">The sequence shown here is derived from an EMBL/GenBank/DDBJ whole genome shotgun (WGS) entry which is preliminary data.</text>
</comment>
<dbReference type="Gene3D" id="3.20.20.450">
    <property type="entry name" value="EAL domain"/>
    <property type="match status" value="1"/>
</dbReference>
<keyword evidence="3" id="KW-1185">Reference proteome</keyword>
<evidence type="ECO:0000259" key="1">
    <source>
        <dbReference type="PROSITE" id="PS50883"/>
    </source>
</evidence>
<dbReference type="PANTHER" id="PTHR33121">
    <property type="entry name" value="CYCLIC DI-GMP PHOSPHODIESTERASE PDEF"/>
    <property type="match status" value="1"/>
</dbReference>
<evidence type="ECO:0000313" key="2">
    <source>
        <dbReference type="EMBL" id="GGA95163.1"/>
    </source>
</evidence>
<dbReference type="PANTHER" id="PTHR33121:SF15">
    <property type="entry name" value="BLUE LIGHT- AND TEMPERATURE-REGULATED ANTIREPRESSOR BLUF"/>
    <property type="match status" value="1"/>
</dbReference>
<feature type="domain" description="EAL" evidence="1">
    <location>
        <begin position="11"/>
        <end position="257"/>
    </location>
</feature>
<reference evidence="3" key="1">
    <citation type="journal article" date="2019" name="Int. J. Syst. Evol. Microbiol.">
        <title>The Global Catalogue of Microorganisms (GCM) 10K type strain sequencing project: providing services to taxonomists for standard genome sequencing and annotation.</title>
        <authorList>
            <consortium name="The Broad Institute Genomics Platform"/>
            <consortium name="The Broad Institute Genome Sequencing Center for Infectious Disease"/>
            <person name="Wu L."/>
            <person name="Ma J."/>
        </authorList>
    </citation>
    <scope>NUCLEOTIDE SEQUENCE [LARGE SCALE GENOMIC DNA]</scope>
    <source>
        <strain evidence="3">CGMCC 1.10131</strain>
    </source>
</reference>